<dbReference type="PANTHER" id="PTHR46986">
    <property type="entry name" value="ENDORIBONUCLEASE YBEY, CHLOROPLASTIC"/>
    <property type="match status" value="1"/>
</dbReference>
<feature type="binding site" evidence="7">
    <location>
        <position position="115"/>
    </location>
    <ligand>
        <name>Zn(2+)</name>
        <dbReference type="ChEBI" id="CHEBI:29105"/>
        <note>catalytic</note>
    </ligand>
</feature>
<comment type="similarity">
    <text evidence="1 7">Belongs to the endoribonuclease YbeY family.</text>
</comment>
<evidence type="ECO:0000313" key="9">
    <source>
        <dbReference type="Proteomes" id="UP001206312"/>
    </source>
</evidence>
<comment type="cofactor">
    <cofactor evidence="7">
        <name>Zn(2+)</name>
        <dbReference type="ChEBI" id="CHEBI:29105"/>
    </cofactor>
    <text evidence="7">Binds 1 zinc ion.</text>
</comment>
<proteinExistence type="inferred from homology"/>
<evidence type="ECO:0000256" key="2">
    <source>
        <dbReference type="ARBA" id="ARBA00022722"/>
    </source>
</evidence>
<keyword evidence="7" id="KW-0690">Ribosome biogenesis</keyword>
<dbReference type="PROSITE" id="PS01306">
    <property type="entry name" value="UPF0054"/>
    <property type="match status" value="1"/>
</dbReference>
<keyword evidence="4 7" id="KW-0255">Endonuclease</keyword>
<evidence type="ECO:0000256" key="4">
    <source>
        <dbReference type="ARBA" id="ARBA00022759"/>
    </source>
</evidence>
<keyword evidence="7" id="KW-0698">rRNA processing</keyword>
<dbReference type="PANTHER" id="PTHR46986:SF1">
    <property type="entry name" value="ENDORIBONUCLEASE YBEY, CHLOROPLASTIC"/>
    <property type="match status" value="1"/>
</dbReference>
<dbReference type="Proteomes" id="UP001206312">
    <property type="component" value="Unassembled WGS sequence"/>
</dbReference>
<organism evidence="8 9">
    <name type="scientific">Robiginitalea marina</name>
    <dbReference type="NCBI Taxonomy" id="2954105"/>
    <lineage>
        <taxon>Bacteria</taxon>
        <taxon>Pseudomonadati</taxon>
        <taxon>Bacteroidota</taxon>
        <taxon>Flavobacteriia</taxon>
        <taxon>Flavobacteriales</taxon>
        <taxon>Flavobacteriaceae</taxon>
        <taxon>Robiginitalea</taxon>
    </lineage>
</organism>
<keyword evidence="9" id="KW-1185">Reference proteome</keyword>
<keyword evidence="2 7" id="KW-0540">Nuclease</keyword>
<dbReference type="HAMAP" id="MF_00009">
    <property type="entry name" value="Endoribonucl_YbeY"/>
    <property type="match status" value="1"/>
</dbReference>
<dbReference type="InterPro" id="IPR020549">
    <property type="entry name" value="YbeY_CS"/>
</dbReference>
<dbReference type="EMBL" id="JAMXIB010000003">
    <property type="protein sequence ID" value="MCO5724206.1"/>
    <property type="molecule type" value="Genomic_DNA"/>
</dbReference>
<evidence type="ECO:0000256" key="6">
    <source>
        <dbReference type="ARBA" id="ARBA00022833"/>
    </source>
</evidence>
<keyword evidence="7" id="KW-0963">Cytoplasm</keyword>
<feature type="binding site" evidence="7">
    <location>
        <position position="109"/>
    </location>
    <ligand>
        <name>Zn(2+)</name>
        <dbReference type="ChEBI" id="CHEBI:29105"/>
        <note>catalytic</note>
    </ligand>
</feature>
<feature type="binding site" evidence="7">
    <location>
        <position position="105"/>
    </location>
    <ligand>
        <name>Zn(2+)</name>
        <dbReference type="ChEBI" id="CHEBI:29105"/>
        <note>catalytic</note>
    </ligand>
</feature>
<dbReference type="Pfam" id="PF02130">
    <property type="entry name" value="YbeY"/>
    <property type="match status" value="1"/>
</dbReference>
<evidence type="ECO:0000313" key="8">
    <source>
        <dbReference type="EMBL" id="MCO5724206.1"/>
    </source>
</evidence>
<dbReference type="InterPro" id="IPR002036">
    <property type="entry name" value="YbeY"/>
</dbReference>
<keyword evidence="6 7" id="KW-0862">Zinc</keyword>
<evidence type="ECO:0000256" key="5">
    <source>
        <dbReference type="ARBA" id="ARBA00022801"/>
    </source>
</evidence>
<comment type="function">
    <text evidence="7">Single strand-specific metallo-endoribonuclease involved in late-stage 70S ribosome quality control and in maturation of the 3' terminus of the 16S rRNA.</text>
</comment>
<accession>A0ABT1AW22</accession>
<keyword evidence="5 7" id="KW-0378">Hydrolase</keyword>
<dbReference type="SUPFAM" id="SSF55486">
    <property type="entry name" value="Metalloproteases ('zincins'), catalytic domain"/>
    <property type="match status" value="1"/>
</dbReference>
<gene>
    <name evidence="7 8" type="primary">ybeY</name>
    <name evidence="8" type="ORF">NG653_05030</name>
</gene>
<evidence type="ECO:0000256" key="3">
    <source>
        <dbReference type="ARBA" id="ARBA00022723"/>
    </source>
</evidence>
<name>A0ABT1AW22_9FLAO</name>
<evidence type="ECO:0000256" key="1">
    <source>
        <dbReference type="ARBA" id="ARBA00010875"/>
    </source>
</evidence>
<protein>
    <recommendedName>
        <fullName evidence="7">Endoribonuclease YbeY</fullName>
        <ecNumber evidence="7">3.1.-.-</ecNumber>
    </recommendedName>
</protein>
<dbReference type="RefSeq" id="WP_252740587.1">
    <property type="nucleotide sequence ID" value="NZ_JAMXIB010000003.1"/>
</dbReference>
<dbReference type="EC" id="3.1.-.-" evidence="7"/>
<comment type="subcellular location">
    <subcellularLocation>
        <location evidence="7">Cytoplasm</location>
    </subcellularLocation>
</comment>
<keyword evidence="3 7" id="KW-0479">Metal-binding</keyword>
<sequence length="139" mass="16432">MIRYHYQTDFKLGEEDKYTDWILKSVSRAGRKVSGLDYIFCDDEALLEMNRNYLDHDYYTDILTFDYGTPTELKGDLFLSVDRIRDNAEQLGVAFEEEVRRVMIHGVLHLMGYTDHSEKEKAGMRAREEECLVLFHVKH</sequence>
<reference evidence="8 9" key="1">
    <citation type="submission" date="2022-06" db="EMBL/GenBank/DDBJ databases">
        <authorList>
            <person name="Xuan X."/>
        </authorList>
    </citation>
    <scope>NUCLEOTIDE SEQUENCE [LARGE SCALE GENOMIC DNA]</scope>
    <source>
        <strain evidence="8 9">2V75</strain>
    </source>
</reference>
<dbReference type="Gene3D" id="3.40.390.30">
    <property type="entry name" value="Metalloproteases ('zincins'), catalytic domain"/>
    <property type="match status" value="1"/>
</dbReference>
<dbReference type="InterPro" id="IPR023091">
    <property type="entry name" value="MetalPrtase_cat_dom_sf_prd"/>
</dbReference>
<comment type="caution">
    <text evidence="8">The sequence shown here is derived from an EMBL/GenBank/DDBJ whole genome shotgun (WGS) entry which is preliminary data.</text>
</comment>
<dbReference type="NCBIfam" id="TIGR00043">
    <property type="entry name" value="rRNA maturation RNase YbeY"/>
    <property type="match status" value="1"/>
</dbReference>
<evidence type="ECO:0000256" key="7">
    <source>
        <dbReference type="HAMAP-Rule" id="MF_00009"/>
    </source>
</evidence>